<protein>
    <recommendedName>
        <fullName evidence="14">Galactosyltransferase C-terminal domain-containing protein</fullName>
    </recommendedName>
</protein>
<evidence type="ECO:0000259" key="12">
    <source>
        <dbReference type="Pfam" id="PF13733"/>
    </source>
</evidence>
<comment type="similarity">
    <text evidence="3">Belongs to the glycosyltransferase 7 family.</text>
</comment>
<dbReference type="PRINTS" id="PR02050">
    <property type="entry name" value="B14GALTRFASE"/>
</dbReference>
<accession>A0A6C0H6T3</accession>
<keyword evidence="5" id="KW-0808">Transferase</keyword>
<organism evidence="13">
    <name type="scientific">viral metagenome</name>
    <dbReference type="NCBI Taxonomy" id="1070528"/>
    <lineage>
        <taxon>unclassified sequences</taxon>
        <taxon>metagenomes</taxon>
        <taxon>organismal metagenomes</taxon>
    </lineage>
</organism>
<dbReference type="SUPFAM" id="SSF53448">
    <property type="entry name" value="Nucleotide-diphospho-sugar transferases"/>
    <property type="match status" value="1"/>
</dbReference>
<keyword evidence="7" id="KW-0735">Signal-anchor</keyword>
<dbReference type="InterPro" id="IPR027995">
    <property type="entry name" value="Galactosyl_T_N"/>
</dbReference>
<evidence type="ECO:0000313" key="13">
    <source>
        <dbReference type="EMBL" id="QHT75926.1"/>
    </source>
</evidence>
<evidence type="ECO:0000256" key="4">
    <source>
        <dbReference type="ARBA" id="ARBA00022676"/>
    </source>
</evidence>
<dbReference type="Pfam" id="PF02709">
    <property type="entry name" value="Glyco_transf_7C"/>
    <property type="match status" value="1"/>
</dbReference>
<dbReference type="UniPathway" id="UPA00378"/>
<dbReference type="InterPro" id="IPR027791">
    <property type="entry name" value="Galactosyl_T_C"/>
</dbReference>
<dbReference type="Gene3D" id="3.90.550.10">
    <property type="entry name" value="Spore Coat Polysaccharide Biosynthesis Protein SpsA, Chain A"/>
    <property type="match status" value="1"/>
</dbReference>
<dbReference type="EMBL" id="MN739884">
    <property type="protein sequence ID" value="QHT75926.1"/>
    <property type="molecule type" value="Genomic_DNA"/>
</dbReference>
<dbReference type="AlphaFoldDB" id="A0A6C0H6T3"/>
<keyword evidence="10" id="KW-0325">Glycoprotein</keyword>
<dbReference type="GO" id="GO:0005794">
    <property type="term" value="C:Golgi apparatus"/>
    <property type="evidence" value="ECO:0007669"/>
    <property type="project" value="TreeGrafter"/>
</dbReference>
<reference evidence="13" key="1">
    <citation type="journal article" date="2020" name="Nature">
        <title>Giant virus diversity and host interactions through global metagenomics.</title>
        <authorList>
            <person name="Schulz F."/>
            <person name="Roux S."/>
            <person name="Paez-Espino D."/>
            <person name="Jungbluth S."/>
            <person name="Walsh D.A."/>
            <person name="Denef V.J."/>
            <person name="McMahon K.D."/>
            <person name="Konstantinidis K.T."/>
            <person name="Eloe-Fadrosh E.A."/>
            <person name="Kyrpides N.C."/>
            <person name="Woyke T."/>
        </authorList>
    </citation>
    <scope>NUCLEOTIDE SEQUENCE</scope>
    <source>
        <strain evidence="13">GVMAG-M-3300023179-71</strain>
    </source>
</reference>
<sequence length="252" mass="30154">MRCPNGTRMDKKTKKCVKKIKIAIIIPFRENKNENIRTTQLSEFTHYMKFFFRKSDYYKIFVIEQSDDNKKFNRGKLLNIGFKLAKEFDFDLFIFHDVDLLPSKDLLPYYTNFINNPIHIARVWNRYSNNPSYFGGVVAFNSDDFEKINGFPNNFWGWGGEDDELFLRSKHNNLLITFPNYGNFTDLENMNIDQKIEFLKKNKHIKNMKKYELLDPKYRNKSWNTNGINSLHFRLLNEKKLDDNVIKITVKL</sequence>
<evidence type="ECO:0000256" key="10">
    <source>
        <dbReference type="ARBA" id="ARBA00023180"/>
    </source>
</evidence>
<keyword evidence="9" id="KW-0472">Membrane</keyword>
<evidence type="ECO:0000256" key="7">
    <source>
        <dbReference type="ARBA" id="ARBA00022968"/>
    </source>
</evidence>
<evidence type="ECO:0008006" key="14">
    <source>
        <dbReference type="Google" id="ProtNLM"/>
    </source>
</evidence>
<name>A0A6C0H6T3_9ZZZZ</name>
<evidence type="ECO:0000256" key="6">
    <source>
        <dbReference type="ARBA" id="ARBA00022692"/>
    </source>
</evidence>
<evidence type="ECO:0000256" key="3">
    <source>
        <dbReference type="ARBA" id="ARBA00005735"/>
    </source>
</evidence>
<dbReference type="InterPro" id="IPR029044">
    <property type="entry name" value="Nucleotide-diphossugar_trans"/>
</dbReference>
<comment type="subcellular location">
    <subcellularLocation>
        <location evidence="1">Membrane</location>
        <topology evidence="1">Single-pass type II membrane protein</topology>
    </subcellularLocation>
</comment>
<comment type="pathway">
    <text evidence="2">Protein modification; protein glycosylation.</text>
</comment>
<evidence type="ECO:0000256" key="5">
    <source>
        <dbReference type="ARBA" id="ARBA00022679"/>
    </source>
</evidence>
<evidence type="ECO:0000256" key="8">
    <source>
        <dbReference type="ARBA" id="ARBA00022989"/>
    </source>
</evidence>
<dbReference type="GO" id="GO:0008378">
    <property type="term" value="F:galactosyltransferase activity"/>
    <property type="evidence" value="ECO:0007669"/>
    <property type="project" value="TreeGrafter"/>
</dbReference>
<dbReference type="PANTHER" id="PTHR19300">
    <property type="entry name" value="BETA-1,4-GALACTOSYLTRANSFERASE"/>
    <property type="match status" value="1"/>
</dbReference>
<evidence type="ECO:0000256" key="2">
    <source>
        <dbReference type="ARBA" id="ARBA00004922"/>
    </source>
</evidence>
<keyword evidence="4" id="KW-0328">Glycosyltransferase</keyword>
<keyword evidence="6" id="KW-0812">Transmembrane</keyword>
<dbReference type="GO" id="GO:0016020">
    <property type="term" value="C:membrane"/>
    <property type="evidence" value="ECO:0007669"/>
    <property type="project" value="UniProtKB-SubCell"/>
</dbReference>
<evidence type="ECO:0000256" key="9">
    <source>
        <dbReference type="ARBA" id="ARBA00023136"/>
    </source>
</evidence>
<feature type="domain" description="Galactosyltransferase C-terminal" evidence="11">
    <location>
        <begin position="119"/>
        <end position="186"/>
    </location>
</feature>
<dbReference type="PANTHER" id="PTHR19300:SF57">
    <property type="entry name" value="BETA-1,4-N-ACETYLGALACTOSAMINYLTRANSFERASE"/>
    <property type="match status" value="1"/>
</dbReference>
<feature type="domain" description="Galactosyltransferase N-terminal" evidence="12">
    <location>
        <begin position="13"/>
        <end position="109"/>
    </location>
</feature>
<evidence type="ECO:0000259" key="11">
    <source>
        <dbReference type="Pfam" id="PF02709"/>
    </source>
</evidence>
<evidence type="ECO:0000256" key="1">
    <source>
        <dbReference type="ARBA" id="ARBA00004606"/>
    </source>
</evidence>
<dbReference type="InterPro" id="IPR003859">
    <property type="entry name" value="Galactosyl_T"/>
</dbReference>
<dbReference type="GO" id="GO:0005975">
    <property type="term" value="P:carbohydrate metabolic process"/>
    <property type="evidence" value="ECO:0007669"/>
    <property type="project" value="InterPro"/>
</dbReference>
<keyword evidence="8" id="KW-1133">Transmembrane helix</keyword>
<dbReference type="Pfam" id="PF13733">
    <property type="entry name" value="Glyco_transf_7N"/>
    <property type="match status" value="1"/>
</dbReference>
<proteinExistence type="inferred from homology"/>